<evidence type="ECO:0000256" key="10">
    <source>
        <dbReference type="PROSITE-ProRule" id="PRU00042"/>
    </source>
</evidence>
<feature type="domain" description="C2H2-type" evidence="13">
    <location>
        <begin position="232"/>
        <end position="259"/>
    </location>
</feature>
<proteinExistence type="predicted"/>
<dbReference type="GO" id="GO:0010468">
    <property type="term" value="P:regulation of gene expression"/>
    <property type="evidence" value="ECO:0007669"/>
    <property type="project" value="TreeGrafter"/>
</dbReference>
<dbReference type="SMART" id="SM00868">
    <property type="entry name" value="zf-AD"/>
    <property type="match status" value="1"/>
</dbReference>
<dbReference type="GO" id="GO:0003677">
    <property type="term" value="F:DNA binding"/>
    <property type="evidence" value="ECO:0007669"/>
    <property type="project" value="UniProtKB-KW"/>
</dbReference>
<evidence type="ECO:0008006" key="17">
    <source>
        <dbReference type="Google" id="ProtNLM"/>
    </source>
</evidence>
<evidence type="ECO:0000256" key="12">
    <source>
        <dbReference type="SAM" id="MobiDB-lite"/>
    </source>
</evidence>
<keyword evidence="4 10" id="KW-0863">Zinc-finger</keyword>
<feature type="domain" description="C2H2-type" evidence="13">
    <location>
        <begin position="176"/>
        <end position="203"/>
    </location>
</feature>
<feature type="binding site" evidence="11">
    <location>
        <position position="18"/>
    </location>
    <ligand>
        <name>Zn(2+)</name>
        <dbReference type="ChEBI" id="CHEBI:29105"/>
    </ligand>
</feature>
<feature type="domain" description="C2H2-type" evidence="13">
    <location>
        <begin position="204"/>
        <end position="231"/>
    </location>
</feature>
<dbReference type="FunFam" id="3.30.160.60:FF:000621">
    <property type="entry name" value="FLT3-interacting zinc finger 1"/>
    <property type="match status" value="1"/>
</dbReference>
<dbReference type="SMART" id="SM00355">
    <property type="entry name" value="ZnF_C2H2"/>
    <property type="match status" value="5"/>
</dbReference>
<keyword evidence="2 11" id="KW-0479">Metal-binding</keyword>
<dbReference type="SUPFAM" id="SSF57667">
    <property type="entry name" value="beta-beta-alpha zinc fingers"/>
    <property type="match status" value="3"/>
</dbReference>
<reference evidence="15 16" key="1">
    <citation type="journal article" date="2019" name="J. Hered.">
        <title>An Improved Genome Assembly for Drosophila navojoa, the Basal Species in the mojavensis Cluster.</title>
        <authorList>
            <person name="Vanderlinde T."/>
            <person name="Dupim E.G."/>
            <person name="Nazario-Yepiz N.O."/>
            <person name="Carvalho A.B."/>
        </authorList>
    </citation>
    <scope>NUCLEOTIDE SEQUENCE [LARGE SCALE GENOMIC DNA]</scope>
    <source>
        <strain evidence="15">Navoj_Jal97</strain>
        <tissue evidence="15">Whole organism</tissue>
    </source>
</reference>
<dbReference type="OMA" id="CNICNNV"/>
<dbReference type="PROSITE" id="PS51915">
    <property type="entry name" value="ZAD"/>
    <property type="match status" value="1"/>
</dbReference>
<dbReference type="InterPro" id="IPR036236">
    <property type="entry name" value="Znf_C2H2_sf"/>
</dbReference>
<dbReference type="InterPro" id="IPR013087">
    <property type="entry name" value="Znf_C2H2_type"/>
</dbReference>
<keyword evidence="16" id="KW-1185">Reference proteome</keyword>
<dbReference type="FunFam" id="3.30.160.60:FF:000110">
    <property type="entry name" value="Zinc finger protein-like"/>
    <property type="match status" value="1"/>
</dbReference>
<dbReference type="EMBL" id="LSRL02000051">
    <property type="protein sequence ID" value="TDG46946.1"/>
    <property type="molecule type" value="Genomic_DNA"/>
</dbReference>
<dbReference type="STRING" id="7232.A0A484BDL9"/>
<protein>
    <recommendedName>
        <fullName evidence="17">Protein krueppel</fullName>
    </recommendedName>
</protein>
<gene>
    <name evidence="15" type="ORF">AWZ03_006650</name>
</gene>
<evidence type="ECO:0000256" key="7">
    <source>
        <dbReference type="ARBA" id="ARBA00023125"/>
    </source>
</evidence>
<keyword evidence="5 11" id="KW-0862">Zinc</keyword>
<dbReference type="PANTHER" id="PTHR16515:SF49">
    <property type="entry name" value="GASTRULA ZINC FINGER PROTEIN XLCGF49.1-LIKE-RELATED"/>
    <property type="match status" value="1"/>
</dbReference>
<keyword evidence="7" id="KW-0238">DNA-binding</keyword>
<dbReference type="Pfam" id="PF00096">
    <property type="entry name" value="zf-C2H2"/>
    <property type="match status" value="4"/>
</dbReference>
<dbReference type="Proteomes" id="UP000295192">
    <property type="component" value="Unassembled WGS sequence"/>
</dbReference>
<evidence type="ECO:0000256" key="6">
    <source>
        <dbReference type="ARBA" id="ARBA00023015"/>
    </source>
</evidence>
<keyword evidence="3" id="KW-0677">Repeat</keyword>
<evidence type="ECO:0000313" key="16">
    <source>
        <dbReference type="Proteomes" id="UP000295192"/>
    </source>
</evidence>
<comment type="caution">
    <text evidence="15">The sequence shown here is derived from an EMBL/GenBank/DDBJ whole genome shotgun (WGS) entry which is preliminary data.</text>
</comment>
<dbReference type="SUPFAM" id="SSF57716">
    <property type="entry name" value="Glucocorticoid receptor-like (DNA-binding domain)"/>
    <property type="match status" value="1"/>
</dbReference>
<feature type="binding site" evidence="11">
    <location>
        <position position="63"/>
    </location>
    <ligand>
        <name>Zn(2+)</name>
        <dbReference type="ChEBI" id="CHEBI:29105"/>
    </ligand>
</feature>
<feature type="domain" description="ZAD" evidence="14">
    <location>
        <begin position="16"/>
        <end position="87"/>
    </location>
</feature>
<evidence type="ECO:0000256" key="5">
    <source>
        <dbReference type="ARBA" id="ARBA00022833"/>
    </source>
</evidence>
<evidence type="ECO:0000259" key="14">
    <source>
        <dbReference type="PROSITE" id="PS51915"/>
    </source>
</evidence>
<feature type="domain" description="C2H2-type" evidence="13">
    <location>
        <begin position="288"/>
        <end position="315"/>
    </location>
</feature>
<evidence type="ECO:0000256" key="1">
    <source>
        <dbReference type="ARBA" id="ARBA00004123"/>
    </source>
</evidence>
<dbReference type="FunFam" id="3.30.160.60:FF:000145">
    <property type="entry name" value="Zinc finger protein 574"/>
    <property type="match status" value="1"/>
</dbReference>
<keyword evidence="6" id="KW-0805">Transcription regulation</keyword>
<name>A0A484BDL9_DRONA</name>
<dbReference type="GO" id="GO:0008270">
    <property type="term" value="F:zinc ion binding"/>
    <property type="evidence" value="ECO:0007669"/>
    <property type="project" value="UniProtKB-UniRule"/>
</dbReference>
<dbReference type="FunFam" id="3.30.160.60:FF:000325">
    <property type="entry name" value="ZFP90 zinc finger protein"/>
    <property type="match status" value="1"/>
</dbReference>
<keyword evidence="9" id="KW-0539">Nucleus</keyword>
<dbReference type="InterPro" id="IPR050331">
    <property type="entry name" value="Zinc_finger"/>
</dbReference>
<organism evidence="15 16">
    <name type="scientific">Drosophila navojoa</name>
    <name type="common">Fruit fly</name>
    <dbReference type="NCBI Taxonomy" id="7232"/>
    <lineage>
        <taxon>Eukaryota</taxon>
        <taxon>Metazoa</taxon>
        <taxon>Ecdysozoa</taxon>
        <taxon>Arthropoda</taxon>
        <taxon>Hexapoda</taxon>
        <taxon>Insecta</taxon>
        <taxon>Pterygota</taxon>
        <taxon>Neoptera</taxon>
        <taxon>Endopterygota</taxon>
        <taxon>Diptera</taxon>
        <taxon>Brachycera</taxon>
        <taxon>Muscomorpha</taxon>
        <taxon>Ephydroidea</taxon>
        <taxon>Drosophilidae</taxon>
        <taxon>Drosophila</taxon>
    </lineage>
</organism>
<feature type="binding site" evidence="11">
    <location>
        <position position="60"/>
    </location>
    <ligand>
        <name>Zn(2+)</name>
        <dbReference type="ChEBI" id="CHEBI:29105"/>
    </ligand>
</feature>
<dbReference type="PROSITE" id="PS50157">
    <property type="entry name" value="ZINC_FINGER_C2H2_2"/>
    <property type="match status" value="5"/>
</dbReference>
<dbReference type="PROSITE" id="PS00028">
    <property type="entry name" value="ZINC_FINGER_C2H2_1"/>
    <property type="match status" value="5"/>
</dbReference>
<comment type="subcellular location">
    <subcellularLocation>
        <location evidence="1">Nucleus</location>
    </subcellularLocation>
</comment>
<keyword evidence="8" id="KW-0804">Transcription</keyword>
<evidence type="ECO:0000256" key="3">
    <source>
        <dbReference type="ARBA" id="ARBA00022737"/>
    </source>
</evidence>
<feature type="domain" description="C2H2-type" evidence="13">
    <location>
        <begin position="260"/>
        <end position="287"/>
    </location>
</feature>
<dbReference type="AlphaFoldDB" id="A0A484BDL9"/>
<sequence length="326" mass="37420">MNVDIIKLNNMDNTEPICRICLLHPKAETLMATESNFVVQIKQCTGVLLTQDDRMPNKICTSCALLLRAALKLRSMCQQAEEQLQKLKHEQEQQQFQPDSGNETPSDFIDSYEVTLETASIAGSQDSTEVITIKPATPARANIKAQPYRPIRRNRTIAGMPPTCYPEASKPLGVTYVCNICNNVYTEKVKLTTHLKLHSVHKPHECEICHKRFRQTPQLARHMNSHTGLRPYKCDYCDASFADPSTRIKHQRIHTNERPYRCKYCPKSFAYSNVLNVHLKTHTGERPFSCQYCARRFSQAHHKNTHERSHRANKELDIAVITMEEE</sequence>
<evidence type="ECO:0000256" key="2">
    <source>
        <dbReference type="ARBA" id="ARBA00022723"/>
    </source>
</evidence>
<dbReference type="Pfam" id="PF07776">
    <property type="entry name" value="zf-AD"/>
    <property type="match status" value="1"/>
</dbReference>
<evidence type="ECO:0000259" key="13">
    <source>
        <dbReference type="PROSITE" id="PS50157"/>
    </source>
</evidence>
<dbReference type="Gene3D" id="3.30.160.60">
    <property type="entry name" value="Classic Zinc Finger"/>
    <property type="match status" value="4"/>
</dbReference>
<evidence type="ECO:0000256" key="4">
    <source>
        <dbReference type="ARBA" id="ARBA00022771"/>
    </source>
</evidence>
<dbReference type="PANTHER" id="PTHR16515">
    <property type="entry name" value="PR DOMAIN ZINC FINGER PROTEIN"/>
    <property type="match status" value="1"/>
</dbReference>
<evidence type="ECO:0000256" key="9">
    <source>
        <dbReference type="ARBA" id="ARBA00023242"/>
    </source>
</evidence>
<dbReference type="GO" id="GO:0005634">
    <property type="term" value="C:nucleus"/>
    <property type="evidence" value="ECO:0007669"/>
    <property type="project" value="UniProtKB-SubCell"/>
</dbReference>
<evidence type="ECO:0000256" key="8">
    <source>
        <dbReference type="ARBA" id="ARBA00023163"/>
    </source>
</evidence>
<dbReference type="InterPro" id="IPR012934">
    <property type="entry name" value="Znf_AD"/>
</dbReference>
<accession>A0A484BDL9</accession>
<evidence type="ECO:0000256" key="11">
    <source>
        <dbReference type="PROSITE-ProRule" id="PRU01263"/>
    </source>
</evidence>
<evidence type="ECO:0000313" key="15">
    <source>
        <dbReference type="EMBL" id="TDG46946.1"/>
    </source>
</evidence>
<dbReference type="OrthoDB" id="8113227at2759"/>
<feature type="region of interest" description="Disordered" evidence="12">
    <location>
        <begin position="88"/>
        <end position="108"/>
    </location>
</feature>
<feature type="binding site" evidence="11">
    <location>
        <position position="21"/>
    </location>
    <ligand>
        <name>Zn(2+)</name>
        <dbReference type="ChEBI" id="CHEBI:29105"/>
    </ligand>
</feature>